<evidence type="ECO:0000313" key="2">
    <source>
        <dbReference type="Proteomes" id="UP000076532"/>
    </source>
</evidence>
<name>A0A166P724_9AGAM</name>
<dbReference type="STRING" id="436010.A0A166P724"/>
<organism evidence="1 2">
    <name type="scientific">Athelia psychrophila</name>
    <dbReference type="NCBI Taxonomy" id="1759441"/>
    <lineage>
        <taxon>Eukaryota</taxon>
        <taxon>Fungi</taxon>
        <taxon>Dikarya</taxon>
        <taxon>Basidiomycota</taxon>
        <taxon>Agaricomycotina</taxon>
        <taxon>Agaricomycetes</taxon>
        <taxon>Agaricomycetidae</taxon>
        <taxon>Atheliales</taxon>
        <taxon>Atheliaceae</taxon>
        <taxon>Athelia</taxon>
    </lineage>
</organism>
<sequence>MGLVLQGQKLWCDARTWVLSCAVESEAAELAAREILMIFNRLGWDISLAGAAGGMHSLEWATFLSSQPVLGRFVDAMVGTINEQVSQNSALKRTVSVRELSFSNALHYDMKRWRAYQHDPGFAGLRNTGDALRLGTQQRVLLPMNIEDMHWALFKVDAGRGEIKYSDTLSWSLPAGDTQRLQLWLRQHGIGPYTKSDDLPHGMQLDDFSCAIGMINTARHDIFGDDLFTNTTKFFLRLQEFLLIVESHEAAATPPDDLDSNIKYSSDPDTSDVEVDSEECAAVTKFSQPDLLAPSSFPPLPRTILKLRFHSSLPLITAPPESRGPTLKSASSLPLITTHSKSTNHASSRKAVDLRTAPDDRTGGLFQHFSVTSHKVHLASIKIADELWRDDGNARAASAALDELERKNKITFNSRMRKREQRARDKVKPSVNDSLRDVKLPIYNVAEASRPHRAILENAKHGDPDSDSLGPSVGRKRTHLAISALRINWQTPIIWAGVLRATIIAGHQMSPAAIAAEAKKLDPITYKTLTPQVVGRWINRTGPTPVWTDDVLHRVTSGNLSSRTACRFSILTPHPEFVAQVCDLLRKLRVAGISLDLARCAGLIEGQMRHSIPHIFDTISKDGTTYKCSISWVRKFLEQNLRWVLRRTTRAAQKLPTNVEEILMQNTLRLARTFRDGVIFDGAFDVNIDQTQITLQPGTTSTYEERGSKQVAVLGAEEKRAFTLVVGLSASGDLLPYQAIYRGKTDRSLPSPSSPGYAECIALGFQFEVSLTDTYWSTFETMCSYVNDILVPYWNIQKERAGASPDQECVLRLNVWSVHHSVQFRTWLDQTHCWIKYRYVPAGTTGLAQPADVGLQRPTKLSVKQSQRSDIITETLAHLKAGNAAADIRLDTKLGILRNRSVNWLLTAFKATNRKDLIKMVRLLSLLRRPQLILFTVFLCL</sequence>
<keyword evidence="2" id="KW-1185">Reference proteome</keyword>
<accession>A0A166P724</accession>
<dbReference type="AlphaFoldDB" id="A0A166P724"/>
<protein>
    <recommendedName>
        <fullName evidence="3">Ubiquitin-like protease family profile domain-containing protein</fullName>
    </recommendedName>
</protein>
<proteinExistence type="predicted"/>
<dbReference type="EMBL" id="KV417518">
    <property type="protein sequence ID" value="KZP25783.1"/>
    <property type="molecule type" value="Genomic_DNA"/>
</dbReference>
<evidence type="ECO:0008006" key="3">
    <source>
        <dbReference type="Google" id="ProtNLM"/>
    </source>
</evidence>
<dbReference type="Proteomes" id="UP000076532">
    <property type="component" value="Unassembled WGS sequence"/>
</dbReference>
<reference evidence="1 2" key="1">
    <citation type="journal article" date="2016" name="Mol. Biol. Evol.">
        <title>Comparative Genomics of Early-Diverging Mushroom-Forming Fungi Provides Insights into the Origins of Lignocellulose Decay Capabilities.</title>
        <authorList>
            <person name="Nagy L.G."/>
            <person name="Riley R."/>
            <person name="Tritt A."/>
            <person name="Adam C."/>
            <person name="Daum C."/>
            <person name="Floudas D."/>
            <person name="Sun H."/>
            <person name="Yadav J.S."/>
            <person name="Pangilinan J."/>
            <person name="Larsson K.H."/>
            <person name="Matsuura K."/>
            <person name="Barry K."/>
            <person name="Labutti K."/>
            <person name="Kuo R."/>
            <person name="Ohm R.A."/>
            <person name="Bhattacharya S.S."/>
            <person name="Shirouzu T."/>
            <person name="Yoshinaga Y."/>
            <person name="Martin F.M."/>
            <person name="Grigoriev I.V."/>
            <person name="Hibbett D.S."/>
        </authorList>
    </citation>
    <scope>NUCLEOTIDE SEQUENCE [LARGE SCALE GENOMIC DNA]</scope>
    <source>
        <strain evidence="1 2">CBS 109695</strain>
    </source>
</reference>
<gene>
    <name evidence="1" type="ORF">FIBSPDRAFT_820189</name>
</gene>
<evidence type="ECO:0000313" key="1">
    <source>
        <dbReference type="EMBL" id="KZP25783.1"/>
    </source>
</evidence>
<dbReference type="OrthoDB" id="3341102at2759"/>